<dbReference type="EMBL" id="BMAV01016381">
    <property type="protein sequence ID" value="GFY67090.1"/>
    <property type="molecule type" value="Genomic_DNA"/>
</dbReference>
<evidence type="ECO:0000313" key="3">
    <source>
        <dbReference type="Proteomes" id="UP000886998"/>
    </source>
</evidence>
<reference evidence="2" key="1">
    <citation type="submission" date="2020-08" db="EMBL/GenBank/DDBJ databases">
        <title>Multicomponent nature underlies the extraordinary mechanical properties of spider dragline silk.</title>
        <authorList>
            <person name="Kono N."/>
            <person name="Nakamura H."/>
            <person name="Mori M."/>
            <person name="Yoshida Y."/>
            <person name="Ohtoshi R."/>
            <person name="Malay A.D."/>
            <person name="Moran D.A.P."/>
            <person name="Tomita M."/>
            <person name="Numata K."/>
            <person name="Arakawa K."/>
        </authorList>
    </citation>
    <scope>NUCLEOTIDE SEQUENCE</scope>
</reference>
<dbReference type="AlphaFoldDB" id="A0A8X6Y6N9"/>
<dbReference type="Proteomes" id="UP000886998">
    <property type="component" value="Unassembled WGS sequence"/>
</dbReference>
<gene>
    <name evidence="2" type="ORF">TNIN_410831</name>
</gene>
<proteinExistence type="predicted"/>
<feature type="region of interest" description="Disordered" evidence="1">
    <location>
        <begin position="38"/>
        <end position="79"/>
    </location>
</feature>
<comment type="caution">
    <text evidence="2">The sequence shown here is derived from an EMBL/GenBank/DDBJ whole genome shotgun (WGS) entry which is preliminary data.</text>
</comment>
<keyword evidence="3" id="KW-1185">Reference proteome</keyword>
<evidence type="ECO:0000256" key="1">
    <source>
        <dbReference type="SAM" id="MobiDB-lite"/>
    </source>
</evidence>
<organism evidence="2 3">
    <name type="scientific">Trichonephila inaurata madagascariensis</name>
    <dbReference type="NCBI Taxonomy" id="2747483"/>
    <lineage>
        <taxon>Eukaryota</taxon>
        <taxon>Metazoa</taxon>
        <taxon>Ecdysozoa</taxon>
        <taxon>Arthropoda</taxon>
        <taxon>Chelicerata</taxon>
        <taxon>Arachnida</taxon>
        <taxon>Araneae</taxon>
        <taxon>Araneomorphae</taxon>
        <taxon>Entelegynae</taxon>
        <taxon>Araneoidea</taxon>
        <taxon>Nephilidae</taxon>
        <taxon>Trichonephila</taxon>
        <taxon>Trichonephila inaurata</taxon>
    </lineage>
</organism>
<accession>A0A8X6Y6N9</accession>
<protein>
    <submittedName>
        <fullName evidence="2">Uncharacterized protein</fullName>
    </submittedName>
</protein>
<name>A0A8X6Y6N9_9ARAC</name>
<evidence type="ECO:0000313" key="2">
    <source>
        <dbReference type="EMBL" id="GFY67090.1"/>
    </source>
</evidence>
<sequence length="89" mass="10194">MLFRVLIEGTTPFCPLLFGTNSRQSGFHINEHYSRSLHPLPSNRAQKAHNHELGTRPKTALSEKIPLNKNGKKKREKNSRVIFTIKESL</sequence>